<evidence type="ECO:0000313" key="2">
    <source>
        <dbReference type="Proteomes" id="UP000076858"/>
    </source>
</evidence>
<keyword evidence="2" id="KW-1185">Reference proteome</keyword>
<sequence>FHLKAKYRYTCYLGLAKSYKVNNQIKRLVKVAYAIALLHPNDAWNGYEKLRNCAKEVNGAIDAVSRVRVHPFVHYIRSFWMERIWPQRFCVNMDTNQTNNQMEVNHRSFNVGNPHPNQWYFLDRLQEFGQEAECRYLTLRDGTPVRDRRQQEYTTRVREIRTLQTNLQNVRIKIREFLMTAACQFEPVEAIIDAPDAGVAADQLVEIE</sequence>
<name>A0A162RJB6_9CRUS</name>
<dbReference type="Proteomes" id="UP000076858">
    <property type="component" value="Unassembled WGS sequence"/>
</dbReference>
<dbReference type="AlphaFoldDB" id="A0A162RJB6"/>
<dbReference type="EMBL" id="LRGB01000152">
    <property type="protein sequence ID" value="KZS20555.1"/>
    <property type="molecule type" value="Genomic_DNA"/>
</dbReference>
<protein>
    <submittedName>
        <fullName evidence="1">Uncharacterized protein</fullName>
    </submittedName>
</protein>
<gene>
    <name evidence="1" type="ORF">APZ42_012722</name>
</gene>
<dbReference type="OrthoDB" id="90756at2759"/>
<reference evidence="1 2" key="1">
    <citation type="submission" date="2016-03" db="EMBL/GenBank/DDBJ databases">
        <title>EvidentialGene: Evidence-directed Construction of Genes on Genomes.</title>
        <authorList>
            <person name="Gilbert D.G."/>
            <person name="Choi J.-H."/>
            <person name="Mockaitis K."/>
            <person name="Colbourne J."/>
            <person name="Pfrender M."/>
        </authorList>
    </citation>
    <scope>NUCLEOTIDE SEQUENCE [LARGE SCALE GENOMIC DNA]</scope>
    <source>
        <strain evidence="1 2">Xinb3</strain>
        <tissue evidence="1">Complete organism</tissue>
    </source>
</reference>
<evidence type="ECO:0000313" key="1">
    <source>
        <dbReference type="EMBL" id="KZS20555.1"/>
    </source>
</evidence>
<feature type="non-terminal residue" evidence="1">
    <location>
        <position position="1"/>
    </location>
</feature>
<accession>A0A162RJB6</accession>
<organism evidence="1 2">
    <name type="scientific">Daphnia magna</name>
    <dbReference type="NCBI Taxonomy" id="35525"/>
    <lineage>
        <taxon>Eukaryota</taxon>
        <taxon>Metazoa</taxon>
        <taxon>Ecdysozoa</taxon>
        <taxon>Arthropoda</taxon>
        <taxon>Crustacea</taxon>
        <taxon>Branchiopoda</taxon>
        <taxon>Diplostraca</taxon>
        <taxon>Cladocera</taxon>
        <taxon>Anomopoda</taxon>
        <taxon>Daphniidae</taxon>
        <taxon>Daphnia</taxon>
    </lineage>
</organism>
<comment type="caution">
    <text evidence="1">The sequence shown here is derived from an EMBL/GenBank/DDBJ whole genome shotgun (WGS) entry which is preliminary data.</text>
</comment>
<proteinExistence type="predicted"/>